<evidence type="ECO:0000313" key="3">
    <source>
        <dbReference type="Proteomes" id="UP000315751"/>
    </source>
</evidence>
<keyword evidence="1" id="KW-0472">Membrane</keyword>
<accession>A0A560H410</accession>
<keyword evidence="1" id="KW-0812">Transmembrane</keyword>
<dbReference type="RefSeq" id="WP_145733335.1">
    <property type="nucleotide sequence ID" value="NZ_VITR01000008.1"/>
</dbReference>
<proteinExistence type="predicted"/>
<name>A0A560H410_9PROT</name>
<dbReference type="AlphaFoldDB" id="A0A560H410"/>
<evidence type="ECO:0008006" key="4">
    <source>
        <dbReference type="Google" id="ProtNLM"/>
    </source>
</evidence>
<dbReference type="OrthoDB" id="9096701at2"/>
<gene>
    <name evidence="2" type="ORF">FBZ90_10847</name>
</gene>
<reference evidence="2 3" key="1">
    <citation type="submission" date="2019-06" db="EMBL/GenBank/DDBJ databases">
        <title>Genomic Encyclopedia of Type Strains, Phase IV (KMG-V): Genome sequencing to study the core and pangenomes of soil and plant-associated prokaryotes.</title>
        <authorList>
            <person name="Whitman W."/>
        </authorList>
    </citation>
    <scope>NUCLEOTIDE SEQUENCE [LARGE SCALE GENOMIC DNA]</scope>
    <source>
        <strain evidence="2 3">BR 11622</strain>
    </source>
</reference>
<evidence type="ECO:0000256" key="1">
    <source>
        <dbReference type="SAM" id="Phobius"/>
    </source>
</evidence>
<keyword evidence="1" id="KW-1133">Transmembrane helix</keyword>
<dbReference type="EMBL" id="VITR01000008">
    <property type="protein sequence ID" value="TWB41023.1"/>
    <property type="molecule type" value="Genomic_DNA"/>
</dbReference>
<comment type="caution">
    <text evidence="2">The sequence shown here is derived from an EMBL/GenBank/DDBJ whole genome shotgun (WGS) entry which is preliminary data.</text>
</comment>
<protein>
    <recommendedName>
        <fullName evidence="4">Type II secretion system (T2SS) protein M subtype b</fullName>
    </recommendedName>
</protein>
<organism evidence="2 3">
    <name type="scientific">Nitrospirillum amazonense</name>
    <dbReference type="NCBI Taxonomy" id="28077"/>
    <lineage>
        <taxon>Bacteria</taxon>
        <taxon>Pseudomonadati</taxon>
        <taxon>Pseudomonadota</taxon>
        <taxon>Alphaproteobacteria</taxon>
        <taxon>Rhodospirillales</taxon>
        <taxon>Azospirillaceae</taxon>
        <taxon>Nitrospirillum</taxon>
    </lineage>
</organism>
<keyword evidence="3" id="KW-1185">Reference proteome</keyword>
<sequence length="211" mass="22610">MRAPILSPATLLLHGRLALGRAGWSTIIAWALLLGGTCACVGGLPYLRVMVAQRQADLDLAATRVARAAHAPAPPAPPPPLAQRNLQAFYDALGDVRYAEQDLAVLFDEAARQGLTLVQGDYKLAYDKAGLFYTYVLQLPVTGRYAAIRDFSRQMLVSVPYLALDEISIKRQAVGDASVEARLRLTLYLDGPADYLAAPSGVASPDKGHAP</sequence>
<feature type="transmembrane region" description="Helical" evidence="1">
    <location>
        <begin position="28"/>
        <end position="47"/>
    </location>
</feature>
<dbReference type="Proteomes" id="UP000315751">
    <property type="component" value="Unassembled WGS sequence"/>
</dbReference>
<evidence type="ECO:0000313" key="2">
    <source>
        <dbReference type="EMBL" id="TWB41023.1"/>
    </source>
</evidence>